<dbReference type="SMART" id="SM00355">
    <property type="entry name" value="ZnF_C2H2"/>
    <property type="match status" value="7"/>
</dbReference>
<dbReference type="AlphaFoldDB" id="A0AAV2TL33"/>
<feature type="domain" description="C2H2-type" evidence="8">
    <location>
        <begin position="474"/>
        <end position="505"/>
    </location>
</feature>
<evidence type="ECO:0000256" key="5">
    <source>
        <dbReference type="ARBA" id="ARBA00023242"/>
    </source>
</evidence>
<proteinExistence type="inferred from homology"/>
<evidence type="ECO:0000313" key="10">
    <source>
        <dbReference type="Proteomes" id="UP001497525"/>
    </source>
</evidence>
<evidence type="ECO:0000256" key="4">
    <source>
        <dbReference type="ARBA" id="ARBA00022705"/>
    </source>
</evidence>
<keyword evidence="7" id="KW-0863">Zinc-finger</keyword>
<dbReference type="Pfam" id="PF16922">
    <property type="entry name" value="SLD5_C"/>
    <property type="match status" value="1"/>
</dbReference>
<dbReference type="Gene3D" id="1.20.58.1030">
    <property type="match status" value="1"/>
</dbReference>
<dbReference type="CDD" id="cd21692">
    <property type="entry name" value="GINS_B_Sld5"/>
    <property type="match status" value="1"/>
</dbReference>
<protein>
    <recommendedName>
        <fullName evidence="3">DNA replication complex GINS protein SLD5</fullName>
    </recommendedName>
    <alternativeName>
        <fullName evidence="6">GINS complex subunit 4</fullName>
    </alternativeName>
</protein>
<evidence type="ECO:0000256" key="7">
    <source>
        <dbReference type="PROSITE-ProRule" id="PRU00042"/>
    </source>
</evidence>
<sequence length="790" mass="89671">MFAIRCHGLFFGRFDMLSTPQRLVTLSLSVNHSDGDIPASSTNTDRFTELGRIYSHLKCSWEDCHSSFDDHIGLQLHLLEKHFSVEDISCHWKSCTFPPESHDITVEELKDHLSCHAQFELHCLNSINSLYARGFCVGEVTLDCTSSKTDEDENPLFADNLEFPCYDDRLPMDALCDPSLESATLYGCRSCKCVFLTEQAFLKHIAPALINVFPPLSYNQTGYVCHWVGCNRVFTSYGSFHTHILEDHMDSTVAPFCFWRCCTNNLIILDDHVQLLRHVLLHAFIEARLHYTKRRLLTRREGWGITCSGTYGQKISVNIRTADRLLWQPDILRDGFSCRWIGCNVKSNSAQLYMEHVLEHAGSDLLETRNFVCDWNVAPLASAHSSAKPCGRSVSRLTHLRTHLYRHTGLPRFICDRCRVCFCEFDTFKEHFAWSIPNAPKRATSHEDCDTPRLKVEEECAAMNNPGEADDSILRCPGCGKAFVTKHRLLAHKRTCRCIKAGTATAPSPKRTDMIAPVDHELPPQRKGDHARVVTIDQLAGNTLPTNRPEPTDRLFCCAVPNCDFASTTQSTYMRHFKRYHTSGHPDGIWYACHICTHFHESEGIGADSLRAPELDEIIGDSDQENEAEDEILTPAELLKRLYKAERIRYILTDYMRIRIGKIEQFAIHILAEERARPESDSPHLTAEEFLFAKGYTNSIKEYLKSVIVTRLPSNMQTLKDEDLAFNPNPDSYVFCRALSRVDSVEVTDFTGGGGSQSTTVSLTLEPDEQHLLPYSSIRQHVERGTVVLI</sequence>
<dbReference type="CDD" id="cd11711">
    <property type="entry name" value="GINS_A_Sld5"/>
    <property type="match status" value="1"/>
</dbReference>
<dbReference type="InterPro" id="IPR031633">
    <property type="entry name" value="SLD5_C"/>
</dbReference>
<dbReference type="InterPro" id="IPR036236">
    <property type="entry name" value="Znf_C2H2_sf"/>
</dbReference>
<dbReference type="InterPro" id="IPR036224">
    <property type="entry name" value="GINS_bundle-like_dom_sf"/>
</dbReference>
<accession>A0AAV2TL33</accession>
<dbReference type="PANTHER" id="PTHR21206:SF0">
    <property type="entry name" value="DNA REPLICATION COMPLEX GINS PROTEIN SLD5"/>
    <property type="match status" value="1"/>
</dbReference>
<feature type="domain" description="C2H2-type" evidence="8">
    <location>
        <begin position="556"/>
        <end position="586"/>
    </location>
</feature>
<dbReference type="GO" id="GO:0006261">
    <property type="term" value="P:DNA-templated DNA replication"/>
    <property type="evidence" value="ECO:0007669"/>
    <property type="project" value="InterPro"/>
</dbReference>
<reference evidence="9" key="1">
    <citation type="submission" date="2024-06" db="EMBL/GenBank/DDBJ databases">
        <authorList>
            <person name="Liu X."/>
            <person name="Lenzi L."/>
            <person name="Haldenby T S."/>
            <person name="Uol C."/>
        </authorList>
    </citation>
    <scope>NUCLEOTIDE SEQUENCE</scope>
</reference>
<dbReference type="GO" id="GO:0000727">
    <property type="term" value="P:double-strand break repair via break-induced replication"/>
    <property type="evidence" value="ECO:0007669"/>
    <property type="project" value="TreeGrafter"/>
</dbReference>
<dbReference type="InterPro" id="IPR013087">
    <property type="entry name" value="Znf_C2H2_type"/>
</dbReference>
<dbReference type="SUPFAM" id="SSF57667">
    <property type="entry name" value="beta-beta-alpha zinc fingers"/>
    <property type="match status" value="1"/>
</dbReference>
<evidence type="ECO:0000256" key="3">
    <source>
        <dbReference type="ARBA" id="ARBA00014804"/>
    </source>
</evidence>
<evidence type="ECO:0000313" key="9">
    <source>
        <dbReference type="EMBL" id="CAL5137161.1"/>
    </source>
</evidence>
<evidence type="ECO:0000256" key="2">
    <source>
        <dbReference type="ARBA" id="ARBA00008187"/>
    </source>
</evidence>
<keyword evidence="4" id="KW-0235">DNA replication</keyword>
<evidence type="ECO:0000259" key="8">
    <source>
        <dbReference type="PROSITE" id="PS50157"/>
    </source>
</evidence>
<dbReference type="InterPro" id="IPR008591">
    <property type="entry name" value="GINS_Sld5"/>
</dbReference>
<dbReference type="InterPro" id="IPR021151">
    <property type="entry name" value="GINS_A"/>
</dbReference>
<dbReference type="Proteomes" id="UP001497525">
    <property type="component" value="Unassembled WGS sequence"/>
</dbReference>
<dbReference type="Gene3D" id="3.40.5.60">
    <property type="match status" value="1"/>
</dbReference>
<dbReference type="SUPFAM" id="SSF158573">
    <property type="entry name" value="GINS helical bundle-like"/>
    <property type="match status" value="1"/>
</dbReference>
<dbReference type="PROSITE" id="PS00028">
    <property type="entry name" value="ZINC_FINGER_C2H2_1"/>
    <property type="match status" value="2"/>
</dbReference>
<dbReference type="Gene3D" id="3.30.160.60">
    <property type="entry name" value="Classic Zinc Finger"/>
    <property type="match status" value="2"/>
</dbReference>
<comment type="caution">
    <text evidence="9">The sequence shown here is derived from an EMBL/GenBank/DDBJ whole genome shotgun (WGS) entry which is preliminary data.</text>
</comment>
<dbReference type="GO" id="GO:0008270">
    <property type="term" value="F:zinc ion binding"/>
    <property type="evidence" value="ECO:0007669"/>
    <property type="project" value="UniProtKB-KW"/>
</dbReference>
<dbReference type="Pfam" id="PF05916">
    <property type="entry name" value="Sld5"/>
    <property type="match status" value="1"/>
</dbReference>
<evidence type="ECO:0000256" key="6">
    <source>
        <dbReference type="ARBA" id="ARBA00030869"/>
    </source>
</evidence>
<dbReference type="InterPro" id="IPR038749">
    <property type="entry name" value="Sld5_GINS_A"/>
</dbReference>
<dbReference type="SUPFAM" id="SSF160059">
    <property type="entry name" value="PriA/YqbF domain"/>
    <property type="match status" value="1"/>
</dbReference>
<keyword evidence="5" id="KW-0539">Nucleus</keyword>
<keyword evidence="7" id="KW-0479">Metal-binding</keyword>
<evidence type="ECO:0000256" key="1">
    <source>
        <dbReference type="ARBA" id="ARBA00004123"/>
    </source>
</evidence>
<comment type="similarity">
    <text evidence="2">Belongs to the GINS4/SLD5 family.</text>
</comment>
<organism evidence="9 10">
    <name type="scientific">Calicophoron daubneyi</name>
    <name type="common">Rumen fluke</name>
    <name type="synonym">Paramphistomum daubneyi</name>
    <dbReference type="NCBI Taxonomy" id="300641"/>
    <lineage>
        <taxon>Eukaryota</taxon>
        <taxon>Metazoa</taxon>
        <taxon>Spiralia</taxon>
        <taxon>Lophotrochozoa</taxon>
        <taxon>Platyhelminthes</taxon>
        <taxon>Trematoda</taxon>
        <taxon>Digenea</taxon>
        <taxon>Plagiorchiida</taxon>
        <taxon>Pronocephalata</taxon>
        <taxon>Paramphistomoidea</taxon>
        <taxon>Paramphistomidae</taxon>
        <taxon>Calicophoron</taxon>
    </lineage>
</organism>
<gene>
    <name evidence="9" type="ORF">CDAUBV1_LOCUS11425</name>
</gene>
<dbReference type="PANTHER" id="PTHR21206">
    <property type="entry name" value="SLD5 PROTEIN"/>
    <property type="match status" value="1"/>
</dbReference>
<dbReference type="PROSITE" id="PS50157">
    <property type="entry name" value="ZINC_FINGER_C2H2_2"/>
    <property type="match status" value="2"/>
</dbReference>
<dbReference type="GO" id="GO:0000811">
    <property type="term" value="C:GINS complex"/>
    <property type="evidence" value="ECO:0007669"/>
    <property type="project" value="TreeGrafter"/>
</dbReference>
<dbReference type="EMBL" id="CAXLJL010000378">
    <property type="protein sequence ID" value="CAL5137161.1"/>
    <property type="molecule type" value="Genomic_DNA"/>
</dbReference>
<keyword evidence="7" id="KW-0862">Zinc</keyword>
<name>A0AAV2TL33_CALDB</name>
<comment type="subcellular location">
    <subcellularLocation>
        <location evidence="1">Nucleus</location>
    </subcellularLocation>
</comment>